<evidence type="ECO:0000313" key="3">
    <source>
        <dbReference type="Proteomes" id="UP000076830"/>
    </source>
</evidence>
<dbReference type="OrthoDB" id="9815730at2"/>
<feature type="chain" id="PRO_5007813189" evidence="1">
    <location>
        <begin position="22"/>
        <end position="948"/>
    </location>
</feature>
<dbReference type="KEGG" id="dko:I596_2251"/>
<proteinExistence type="predicted"/>
<keyword evidence="3" id="KW-1185">Reference proteome</keyword>
<dbReference type="EMBL" id="CP015249">
    <property type="protein sequence ID" value="ANB18263.1"/>
    <property type="molecule type" value="Genomic_DNA"/>
</dbReference>
<dbReference type="Gene3D" id="2.60.120.200">
    <property type="match status" value="1"/>
</dbReference>
<dbReference type="Proteomes" id="UP000076830">
    <property type="component" value="Chromosome"/>
</dbReference>
<reference evidence="2 3" key="1">
    <citation type="submission" date="2016-04" db="EMBL/GenBank/DDBJ databases">
        <title>Complete genome sequence of Dokdonella koreensis DS-123T.</title>
        <authorList>
            <person name="Kim J.F."/>
            <person name="Lee H."/>
            <person name="Kwak M.-J."/>
        </authorList>
    </citation>
    <scope>NUCLEOTIDE SEQUENCE [LARGE SCALE GENOMIC DNA]</scope>
    <source>
        <strain evidence="2 3">DS-123</strain>
    </source>
</reference>
<accession>A0A160DWI9</accession>
<dbReference type="AlphaFoldDB" id="A0A160DWI9"/>
<feature type="signal peptide" evidence="1">
    <location>
        <begin position="1"/>
        <end position="21"/>
    </location>
</feature>
<gene>
    <name evidence="2" type="ORF">I596_2251</name>
</gene>
<organism evidence="2 3">
    <name type="scientific">Dokdonella koreensis DS-123</name>
    <dbReference type="NCBI Taxonomy" id="1300342"/>
    <lineage>
        <taxon>Bacteria</taxon>
        <taxon>Pseudomonadati</taxon>
        <taxon>Pseudomonadota</taxon>
        <taxon>Gammaproteobacteria</taxon>
        <taxon>Lysobacterales</taxon>
        <taxon>Rhodanobacteraceae</taxon>
        <taxon>Dokdonella</taxon>
    </lineage>
</organism>
<protein>
    <submittedName>
        <fullName evidence="2">Ig family protein</fullName>
    </submittedName>
</protein>
<sequence>MSRYWGGPAACLMGLVAAAGAAGAGSLPLAVDEGFEQFATPGVGIYANGWMRQDNSEQPLRHGAQGHGWHQQSPWLYDGYDAPPRAYLVPLNPQQVPEGGVVSVWLLSPPVAFGGSFSLTFQARSLSLPELGPAVDRLQVRLCRSGACTDVGTAAEDVGEFGDLLLDINPDEEDDGVPSEWTRYTIGPGGAVPTSGVGRIAFRYYVRQTPAHRASGRLGLDRVTIGTDPNGSAGLNLALTATAYDPSTPDACDGSDRIEATLGDRINLCYEVTNTSPETLRHHWLRDDRVGTILSADVHDLAPGASYRYNRVITVGRSETLSATATSQTQAQDYHLDDSQPADYLDATDGEVVTPGAIATMPFDFRFYRTSVDRYCVSNDGVFAAVLNGRCPDNAVVGALPSGASDYIENSPFAAVYAAKFWTRYGAIHRKLVGTAPNRRLVIQWHQKVPAAIPPGQVDPSRGLDAELILHEGSNRIEYQYRNTRFGALAQDDDGGNASIGLQKDLHGIGYSYQTPSLRSVRRIVWTPTTPSIHVDSRALQIVGLAPGLVSGAETISAIVPSHGSGRVQVGIGNAGEGRLDWSGASAPASFDLFPPSASARAVRDVLPAAAAGTPAAFHTFDLYNDWSGIGYGSLIRFDPARTSYAPPGGANGIANLDGRQIRAIAFADDDFRTLYAIDDATHELMRWVDLDRPFPAPHYEIVGTVPLPLNRITGLRQDPTTGTMYLSTATEGAGSALWTLDLATAAVHPVGAIANAPQVADIAFDVQGQLYGVDETLGALLMIDKHTTEAIALGSLDPNARGALALDYDASSGSFHLLSSRPLSVNGSGAFWSIDAASGATTFISEVFGIKSGAMWQSLAIARRTNACTAPEEVPWLSLSPPGGSIAAGAAPQVLNIDFDGAALADGWHSANLCLYSNDPLRRRLTLPVRLFLGPDSLFADGFESNH</sequence>
<dbReference type="NCBIfam" id="NF038128">
    <property type="entry name" value="choice_anch_J"/>
    <property type="match status" value="1"/>
</dbReference>
<evidence type="ECO:0000313" key="2">
    <source>
        <dbReference type="EMBL" id="ANB18263.1"/>
    </source>
</evidence>
<evidence type="ECO:0000256" key="1">
    <source>
        <dbReference type="SAM" id="SignalP"/>
    </source>
</evidence>
<keyword evidence="1" id="KW-0732">Signal</keyword>
<dbReference type="SUPFAM" id="SSF63825">
    <property type="entry name" value="YWTD domain"/>
    <property type="match status" value="1"/>
</dbReference>
<dbReference type="STRING" id="1300342.I596_2251"/>
<name>A0A160DWI9_9GAMM</name>
<dbReference type="RefSeq" id="WP_150132109.1">
    <property type="nucleotide sequence ID" value="NZ_CP015249.1"/>
</dbReference>